<dbReference type="InterPro" id="IPR023828">
    <property type="entry name" value="Peptidase_S8_Ser-AS"/>
</dbReference>
<gene>
    <name evidence="6" type="ORF">METZ01_LOCUS116851</name>
</gene>
<organism evidence="6">
    <name type="scientific">marine metagenome</name>
    <dbReference type="NCBI Taxonomy" id="408172"/>
    <lineage>
        <taxon>unclassified sequences</taxon>
        <taxon>metagenomes</taxon>
        <taxon>ecological metagenomes</taxon>
    </lineage>
</organism>
<dbReference type="GO" id="GO:0004252">
    <property type="term" value="F:serine-type endopeptidase activity"/>
    <property type="evidence" value="ECO:0007669"/>
    <property type="project" value="InterPro"/>
</dbReference>
<dbReference type="Pfam" id="PF00082">
    <property type="entry name" value="Peptidase_S8"/>
    <property type="match status" value="1"/>
</dbReference>
<sequence>HALDAWRFIAEGYDGDPSTPDQPHIGSFSFGYSSVDDSGADGYSLYLDWLTRVYNSNASYAVAIGNGGHGFGTTKVPGAAHGVFSVGAFSSRSSDSWGQSAPWSNRGPNVVGRMDPDIVSVGWSATGDVPLNDYGSANDAWTTWGGTSLATPVAAGLLALIEEAWLENLNQTPGSQELRDFVLSTSDDRGYEPFVQGGGWMNASRSVATLEGDNGTWSLSPAQWNSGTFQGQHRDANLNALRPGESQTVELAFDNPGASDLVLSLSPTVFAPLEHTVLVWNSTGNGSSGGENDTWDGHQDDRPDLLVPLHITNDSAYQIPNNTVQLRARATIDYAAFDPYKERSSKERVFLQIYRWTDLDDDGVYHNDSDGDGMVDDGEWNESDELEEVTYWWSNGPQAEVRVGMPFEDARDGLLLGVWRYDGQLSGADPVRIEVDWTAFGSVEDDWISAPATVQATGQGTTTVEMVVSVPEDASPGLRQHGILVQSYQVDDQGQPTGEPHRNWTMPVVTNVPWQGPFTLLPGPLDGNASNQTLYTESWISGAMRWSWRAESGDWRFLTVEWPEEMGDEGSIILDVDWDDNPYTDIDVLWLTEVAHGYAEDAPDAYGSSTFHIEERSMNNHATSGQHNWGTYTGTSRETFVVPPTPGTHQMVLHTALHGVPTNDNPLNITVGYLAAESSGFRRTVMDWSEGNGTDTARIVSTIPLPVSSIGGYGWTQPIHLDNQTAYQDVSSDKMTASWWHNLTLENASELSVSMDAYEDADLDLYLFHDDDGDGNFSVDEESRRSWSSTSSESVTIADPADGLYGIAVHGWSVDGESVEFWIDIDVVAGVALGVTDHEQLNASQISSIWPNGSPTLDGRIPAGALELNLSFDRPPRAGSWLGFVVIELEGGSSIRLPYEYELVELDPEISFTTPQNMTQTNASLSMQLHARDIGIGFYLSNLSWPVGNTLSGTTSVISDSAWGLDTDGRNHNLTGIW</sequence>
<dbReference type="PROSITE" id="PS51892">
    <property type="entry name" value="SUBTILASE"/>
    <property type="match status" value="1"/>
</dbReference>
<dbReference type="InterPro" id="IPR051048">
    <property type="entry name" value="Peptidase_S8/S53_subtilisin"/>
</dbReference>
<evidence type="ECO:0000256" key="4">
    <source>
        <dbReference type="ARBA" id="ARBA00022825"/>
    </source>
</evidence>
<evidence type="ECO:0000259" key="5">
    <source>
        <dbReference type="Pfam" id="PF00082"/>
    </source>
</evidence>
<dbReference type="Gene3D" id="3.40.50.200">
    <property type="entry name" value="Peptidase S8/S53 domain"/>
    <property type="match status" value="1"/>
</dbReference>
<evidence type="ECO:0000313" key="6">
    <source>
        <dbReference type="EMBL" id="SVA63997.1"/>
    </source>
</evidence>
<dbReference type="InterPro" id="IPR036852">
    <property type="entry name" value="Peptidase_S8/S53_dom_sf"/>
</dbReference>
<feature type="non-terminal residue" evidence="6">
    <location>
        <position position="1"/>
    </location>
</feature>
<keyword evidence="2" id="KW-0645">Protease</keyword>
<keyword evidence="4" id="KW-0720">Serine protease</keyword>
<evidence type="ECO:0000256" key="2">
    <source>
        <dbReference type="ARBA" id="ARBA00022670"/>
    </source>
</evidence>
<dbReference type="Gene3D" id="2.60.120.380">
    <property type="match status" value="1"/>
</dbReference>
<accession>A0A381XIJ3</accession>
<dbReference type="InterPro" id="IPR018247">
    <property type="entry name" value="EF_Hand_1_Ca_BS"/>
</dbReference>
<dbReference type="PANTHER" id="PTHR43399:SF4">
    <property type="entry name" value="CELL WALL-ASSOCIATED PROTEASE"/>
    <property type="match status" value="1"/>
</dbReference>
<dbReference type="AlphaFoldDB" id="A0A381XIJ3"/>
<dbReference type="PROSITE" id="PS00138">
    <property type="entry name" value="SUBTILASE_SER"/>
    <property type="match status" value="1"/>
</dbReference>
<dbReference type="SUPFAM" id="SSF52743">
    <property type="entry name" value="Subtilisin-like"/>
    <property type="match status" value="1"/>
</dbReference>
<proteinExistence type="inferred from homology"/>
<dbReference type="GO" id="GO:0006508">
    <property type="term" value="P:proteolysis"/>
    <property type="evidence" value="ECO:0007669"/>
    <property type="project" value="UniProtKB-KW"/>
</dbReference>
<protein>
    <recommendedName>
        <fullName evidence="5">Peptidase S8/S53 domain-containing protein</fullName>
    </recommendedName>
</protein>
<feature type="domain" description="Peptidase S8/S53" evidence="5">
    <location>
        <begin position="20"/>
        <end position="191"/>
    </location>
</feature>
<keyword evidence="3" id="KW-0378">Hydrolase</keyword>
<dbReference type="PANTHER" id="PTHR43399">
    <property type="entry name" value="SUBTILISIN-RELATED"/>
    <property type="match status" value="1"/>
</dbReference>
<dbReference type="EMBL" id="UINC01015146">
    <property type="protein sequence ID" value="SVA63997.1"/>
    <property type="molecule type" value="Genomic_DNA"/>
</dbReference>
<comment type="similarity">
    <text evidence="1">Belongs to the peptidase S8 family.</text>
</comment>
<name>A0A381XIJ3_9ZZZZ</name>
<evidence type="ECO:0000256" key="1">
    <source>
        <dbReference type="ARBA" id="ARBA00011073"/>
    </source>
</evidence>
<feature type="non-terminal residue" evidence="6">
    <location>
        <position position="978"/>
    </location>
</feature>
<evidence type="ECO:0000256" key="3">
    <source>
        <dbReference type="ARBA" id="ARBA00022801"/>
    </source>
</evidence>
<dbReference type="InterPro" id="IPR000209">
    <property type="entry name" value="Peptidase_S8/S53_dom"/>
</dbReference>
<dbReference type="PROSITE" id="PS00018">
    <property type="entry name" value="EF_HAND_1"/>
    <property type="match status" value="1"/>
</dbReference>
<reference evidence="6" key="1">
    <citation type="submission" date="2018-05" db="EMBL/GenBank/DDBJ databases">
        <authorList>
            <person name="Lanie J.A."/>
            <person name="Ng W.-L."/>
            <person name="Kazmierczak K.M."/>
            <person name="Andrzejewski T.M."/>
            <person name="Davidsen T.M."/>
            <person name="Wayne K.J."/>
            <person name="Tettelin H."/>
            <person name="Glass J.I."/>
            <person name="Rusch D."/>
            <person name="Podicherti R."/>
            <person name="Tsui H.-C.T."/>
            <person name="Winkler M.E."/>
        </authorList>
    </citation>
    <scope>NUCLEOTIDE SEQUENCE</scope>
</reference>